<dbReference type="GO" id="GO:0005815">
    <property type="term" value="C:microtubule organizing center"/>
    <property type="evidence" value="ECO:0007669"/>
    <property type="project" value="TreeGrafter"/>
</dbReference>
<feature type="compositionally biased region" description="Pro residues" evidence="1">
    <location>
        <begin position="125"/>
        <end position="135"/>
    </location>
</feature>
<dbReference type="SUPFAM" id="SSF48371">
    <property type="entry name" value="ARM repeat"/>
    <property type="match status" value="1"/>
</dbReference>
<evidence type="ECO:0000259" key="2">
    <source>
        <dbReference type="SMART" id="SM01349"/>
    </source>
</evidence>
<dbReference type="GO" id="GO:0008017">
    <property type="term" value="F:microtubule binding"/>
    <property type="evidence" value="ECO:0007669"/>
    <property type="project" value="TreeGrafter"/>
</dbReference>
<feature type="region of interest" description="Disordered" evidence="1">
    <location>
        <begin position="458"/>
        <end position="500"/>
    </location>
</feature>
<accession>A0A1I8HHM6</accession>
<feature type="compositionally biased region" description="Polar residues" evidence="1">
    <location>
        <begin position="59"/>
        <end position="79"/>
    </location>
</feature>
<dbReference type="GO" id="GO:0045180">
    <property type="term" value="C:basal cortex"/>
    <property type="evidence" value="ECO:0007669"/>
    <property type="project" value="TreeGrafter"/>
</dbReference>
<dbReference type="InterPro" id="IPR024395">
    <property type="entry name" value="CLASP_N_dom"/>
</dbReference>
<evidence type="ECO:0000313" key="4">
    <source>
        <dbReference type="WBParaSite" id="maker-uti_cns_0006148-snap-gene-0.4-mRNA-1"/>
    </source>
</evidence>
<dbReference type="WBParaSite" id="maker-uti_cns_0006148-snap-gene-0.4-mRNA-1">
    <property type="protein sequence ID" value="maker-uti_cns_0006148-snap-gene-0.4-mRNA-1"/>
    <property type="gene ID" value="maker-uti_cns_0006148-snap-gene-0.4"/>
</dbReference>
<dbReference type="GO" id="GO:0000776">
    <property type="term" value="C:kinetochore"/>
    <property type="evidence" value="ECO:0007669"/>
    <property type="project" value="TreeGrafter"/>
</dbReference>
<feature type="compositionally biased region" description="Low complexity" evidence="1">
    <location>
        <begin position="465"/>
        <end position="493"/>
    </location>
</feature>
<feature type="compositionally biased region" description="Basic residues" evidence="1">
    <location>
        <begin position="47"/>
        <end position="56"/>
    </location>
</feature>
<evidence type="ECO:0000256" key="1">
    <source>
        <dbReference type="SAM" id="MobiDB-lite"/>
    </source>
</evidence>
<proteinExistence type="predicted"/>
<dbReference type="InterPro" id="IPR016024">
    <property type="entry name" value="ARM-type_fold"/>
</dbReference>
<protein>
    <submittedName>
        <fullName evidence="4">TOG domain-containing protein</fullName>
    </submittedName>
</protein>
<dbReference type="GO" id="GO:0072686">
    <property type="term" value="C:mitotic spindle"/>
    <property type="evidence" value="ECO:0007669"/>
    <property type="project" value="TreeGrafter"/>
</dbReference>
<sequence>MDEFYFDQEFQEQSGFNFDQYQYLFGLQPKPDNSPDDPQQPVGIIVKRPRSARHKSGGSDASDSINQLLHVTFKQTDSEPAQYDLDDDDDDSAFIPDGALARPPSRRHQHHRDRWQAPSVQPTGIPAPAPPPPPVSRQTRRVKSRDPSPLDRGGPRHRFSNGDAQNGIDQRRHNSQTRQMNRPVNSGAGGSQLRRPLHSGRNAISSATAASAGSIDEEGFLAAFEQVPKINVYSNRDAIECLNRIRDTLSSSASEDWEKRVDAMKQLRSLLLAGGPEFEDFLPTLRSLAVPFRGCISDLRSQVVREACITIAHLASCLGNRFDQFAEPIMEPLLALLGNTAKIVATCGMVCTSLLLRYTQSHRLLPSLLALGQAKSAIQRRCVAELMADQVLASWPAHALERQLPGLLDWLRRCLTDADQEARSNGRRAFWRFGRQFWAQAASILNGCDSRTRAAIERVRPSDMPAPAAPGATAASRAPQSTPASRGASPPRSGRGGPRS</sequence>
<dbReference type="GO" id="GO:0040001">
    <property type="term" value="P:establishment of mitotic spindle localization"/>
    <property type="evidence" value="ECO:0007669"/>
    <property type="project" value="TreeGrafter"/>
</dbReference>
<dbReference type="PANTHER" id="PTHR21567:SF9">
    <property type="entry name" value="CLIP-ASSOCIATING PROTEIN"/>
    <property type="match status" value="1"/>
</dbReference>
<feature type="domain" description="TOG" evidence="2">
    <location>
        <begin position="225"/>
        <end position="470"/>
    </location>
</feature>
<dbReference type="Proteomes" id="UP000095280">
    <property type="component" value="Unplaced"/>
</dbReference>
<dbReference type="Gene3D" id="1.25.10.10">
    <property type="entry name" value="Leucine-rich Repeat Variant"/>
    <property type="match status" value="1"/>
</dbReference>
<feature type="compositionally biased region" description="Basic residues" evidence="1">
    <location>
        <begin position="104"/>
        <end position="113"/>
    </location>
</feature>
<dbReference type="PANTHER" id="PTHR21567">
    <property type="entry name" value="CLASP"/>
    <property type="match status" value="1"/>
</dbReference>
<evidence type="ECO:0000313" key="3">
    <source>
        <dbReference type="Proteomes" id="UP000095280"/>
    </source>
</evidence>
<dbReference type="InterPro" id="IPR034085">
    <property type="entry name" value="TOG"/>
</dbReference>
<dbReference type="SMART" id="SM01349">
    <property type="entry name" value="TOG"/>
    <property type="match status" value="1"/>
</dbReference>
<reference evidence="4" key="1">
    <citation type="submission" date="2016-11" db="UniProtKB">
        <authorList>
            <consortium name="WormBaseParasite"/>
        </authorList>
    </citation>
    <scope>IDENTIFICATION</scope>
</reference>
<dbReference type="GO" id="GO:0005881">
    <property type="term" value="C:cytoplasmic microtubule"/>
    <property type="evidence" value="ECO:0007669"/>
    <property type="project" value="TreeGrafter"/>
</dbReference>
<dbReference type="GO" id="GO:0090307">
    <property type="term" value="P:mitotic spindle assembly"/>
    <property type="evidence" value="ECO:0007669"/>
    <property type="project" value="TreeGrafter"/>
</dbReference>
<organism evidence="3 4">
    <name type="scientific">Macrostomum lignano</name>
    <dbReference type="NCBI Taxonomy" id="282301"/>
    <lineage>
        <taxon>Eukaryota</taxon>
        <taxon>Metazoa</taxon>
        <taxon>Spiralia</taxon>
        <taxon>Lophotrochozoa</taxon>
        <taxon>Platyhelminthes</taxon>
        <taxon>Rhabditophora</taxon>
        <taxon>Macrostomorpha</taxon>
        <taxon>Macrostomida</taxon>
        <taxon>Macrostomidae</taxon>
        <taxon>Macrostomum</taxon>
    </lineage>
</organism>
<dbReference type="InterPro" id="IPR011989">
    <property type="entry name" value="ARM-like"/>
</dbReference>
<name>A0A1I8HHM6_9PLAT</name>
<dbReference type="GO" id="GO:0005876">
    <property type="term" value="C:spindle microtubule"/>
    <property type="evidence" value="ECO:0007669"/>
    <property type="project" value="TreeGrafter"/>
</dbReference>
<feature type="region of interest" description="Disordered" evidence="1">
    <location>
        <begin position="26"/>
        <end position="197"/>
    </location>
</feature>
<keyword evidence="3" id="KW-1185">Reference proteome</keyword>
<dbReference type="AlphaFoldDB" id="A0A1I8HHM6"/>
<dbReference type="Pfam" id="PF12348">
    <property type="entry name" value="CLASP_N"/>
    <property type="match status" value="1"/>
</dbReference>